<accession>A0A6V8KJH3</accession>
<keyword evidence="3" id="KW-1185">Reference proteome</keyword>
<evidence type="ECO:0000313" key="3">
    <source>
        <dbReference type="Proteomes" id="UP000482800"/>
    </source>
</evidence>
<protein>
    <submittedName>
        <fullName evidence="2">Uncharacterized protein</fullName>
    </submittedName>
</protein>
<comment type="caution">
    <text evidence="2">The sequence shown here is derived from an EMBL/GenBank/DDBJ whole genome shotgun (WGS) entry which is preliminary data.</text>
</comment>
<organism evidence="2 3">
    <name type="scientific">Phytohabitans houttuyneae</name>
    <dbReference type="NCBI Taxonomy" id="1076126"/>
    <lineage>
        <taxon>Bacteria</taxon>
        <taxon>Bacillati</taxon>
        <taxon>Actinomycetota</taxon>
        <taxon>Actinomycetes</taxon>
        <taxon>Micromonosporales</taxon>
        <taxon>Micromonosporaceae</taxon>
    </lineage>
</organism>
<dbReference type="Proteomes" id="UP000482800">
    <property type="component" value="Unassembled WGS sequence"/>
</dbReference>
<proteinExistence type="predicted"/>
<reference evidence="2 3" key="1">
    <citation type="submission" date="2020-03" db="EMBL/GenBank/DDBJ databases">
        <title>Whole genome shotgun sequence of Phytohabitans houttuyneae NBRC 108639.</title>
        <authorList>
            <person name="Komaki H."/>
            <person name="Tamura T."/>
        </authorList>
    </citation>
    <scope>NUCLEOTIDE SEQUENCE [LARGE SCALE GENOMIC DNA]</scope>
    <source>
        <strain evidence="2 3">NBRC 108639</strain>
    </source>
</reference>
<sequence length="105" mass="11487">MDDAGTRAVTLESVDRRQRRDGRHPLGPIVAFHTTSPSLQEGAIVESESGVFQMEGGRLQRVLDPRELALSHGFDRESVAFLPDAIIRGLFADGAPSDMPESTRQ</sequence>
<reference evidence="2 3" key="2">
    <citation type="submission" date="2020-03" db="EMBL/GenBank/DDBJ databases">
        <authorList>
            <person name="Ichikawa N."/>
            <person name="Kimura A."/>
            <person name="Kitahashi Y."/>
            <person name="Uohara A."/>
        </authorList>
    </citation>
    <scope>NUCLEOTIDE SEQUENCE [LARGE SCALE GENOMIC DNA]</scope>
    <source>
        <strain evidence="2 3">NBRC 108639</strain>
    </source>
</reference>
<gene>
    <name evidence="2" type="ORF">Phou_063060</name>
</gene>
<dbReference type="AlphaFoldDB" id="A0A6V8KJH3"/>
<evidence type="ECO:0000313" key="2">
    <source>
        <dbReference type="EMBL" id="GFJ82126.1"/>
    </source>
</evidence>
<dbReference type="EMBL" id="BLPF01000002">
    <property type="protein sequence ID" value="GFJ82126.1"/>
    <property type="molecule type" value="Genomic_DNA"/>
</dbReference>
<feature type="region of interest" description="Disordered" evidence="1">
    <location>
        <begin position="1"/>
        <end position="31"/>
    </location>
</feature>
<evidence type="ECO:0000256" key="1">
    <source>
        <dbReference type="SAM" id="MobiDB-lite"/>
    </source>
</evidence>
<name>A0A6V8KJH3_9ACTN</name>